<proteinExistence type="predicted"/>
<evidence type="ECO:0000313" key="2">
    <source>
        <dbReference type="Proteomes" id="UP000256345"/>
    </source>
</evidence>
<reference evidence="1 2" key="1">
    <citation type="submission" date="2018-08" db="EMBL/GenBank/DDBJ databases">
        <title>Genomic Encyclopedia of Archaeal and Bacterial Type Strains, Phase II (KMG-II): from individual species to whole genera.</title>
        <authorList>
            <person name="Goeker M."/>
        </authorList>
    </citation>
    <scope>NUCLEOTIDE SEQUENCE [LARGE SCALE GENOMIC DNA]</scope>
    <source>
        <strain evidence="1 2">DSM 2261</strain>
    </source>
</reference>
<sequence>MSSAFGEARTVPASKEAKELLRKLVNMGLITEQRDGWRLGAAMGLAAGETHTKGQRGTFQNINSLDPEELFAAVMLGRYPKDEPEDRLRILVDHAEWGIRELWRQQEKGVLNFAALASKRQT</sequence>
<protein>
    <submittedName>
        <fullName evidence="1">Uncharacterized protein</fullName>
    </submittedName>
</protein>
<dbReference type="RefSeq" id="WP_047858966.1">
    <property type="nucleotide sequence ID" value="NZ_CP011509.1"/>
</dbReference>
<dbReference type="Proteomes" id="UP000256345">
    <property type="component" value="Unassembled WGS sequence"/>
</dbReference>
<accession>A0ABX9K8Y0</accession>
<dbReference type="EMBL" id="QUMU01000002">
    <property type="protein sequence ID" value="REG36108.1"/>
    <property type="molecule type" value="Genomic_DNA"/>
</dbReference>
<comment type="caution">
    <text evidence="1">The sequence shown here is derived from an EMBL/GenBank/DDBJ whole genome shotgun (WGS) entry which is preliminary data.</text>
</comment>
<evidence type="ECO:0000313" key="1">
    <source>
        <dbReference type="EMBL" id="REG36108.1"/>
    </source>
</evidence>
<keyword evidence="2" id="KW-1185">Reference proteome</keyword>
<organism evidence="1 2">
    <name type="scientific">Archangium gephyra</name>
    <dbReference type="NCBI Taxonomy" id="48"/>
    <lineage>
        <taxon>Bacteria</taxon>
        <taxon>Pseudomonadati</taxon>
        <taxon>Myxococcota</taxon>
        <taxon>Myxococcia</taxon>
        <taxon>Myxococcales</taxon>
        <taxon>Cystobacterineae</taxon>
        <taxon>Archangiaceae</taxon>
        <taxon>Archangium</taxon>
    </lineage>
</organism>
<name>A0ABX9K8Y0_9BACT</name>
<gene>
    <name evidence="1" type="ORF">ATI61_102482</name>
</gene>